<dbReference type="EMBL" id="LAZR01000047">
    <property type="protein sequence ID" value="KKN99296.1"/>
    <property type="molecule type" value="Genomic_DNA"/>
</dbReference>
<dbReference type="InterPro" id="IPR000924">
    <property type="entry name" value="Glu/Gln-tRNA-synth"/>
</dbReference>
<keyword evidence="2" id="KW-0479">Metal-binding</keyword>
<keyword evidence="1" id="KW-0436">Ligase</keyword>
<dbReference type="Gene3D" id="3.40.50.620">
    <property type="entry name" value="HUPs"/>
    <property type="match status" value="1"/>
</dbReference>
<dbReference type="GO" id="GO:0005524">
    <property type="term" value="F:ATP binding"/>
    <property type="evidence" value="ECO:0007669"/>
    <property type="project" value="UniProtKB-KW"/>
</dbReference>
<dbReference type="Pfam" id="PF00749">
    <property type="entry name" value="tRNA-synt_1c"/>
    <property type="match status" value="1"/>
</dbReference>
<dbReference type="PROSITE" id="PS00178">
    <property type="entry name" value="AA_TRNA_LIGASE_I"/>
    <property type="match status" value="1"/>
</dbReference>
<dbReference type="PANTHER" id="PTHR43311:SF1">
    <property type="entry name" value="GLUTAMYL-Q TRNA(ASP) SYNTHETASE"/>
    <property type="match status" value="1"/>
</dbReference>
<evidence type="ECO:0000313" key="8">
    <source>
        <dbReference type="EMBL" id="KKN99296.1"/>
    </source>
</evidence>
<dbReference type="PANTHER" id="PTHR43311">
    <property type="entry name" value="GLUTAMATE--TRNA LIGASE"/>
    <property type="match status" value="1"/>
</dbReference>
<keyword evidence="6" id="KW-0030">Aminoacyl-tRNA synthetase</keyword>
<keyword evidence="5" id="KW-0067">ATP-binding</keyword>
<evidence type="ECO:0000256" key="3">
    <source>
        <dbReference type="ARBA" id="ARBA00022741"/>
    </source>
</evidence>
<evidence type="ECO:0000256" key="5">
    <source>
        <dbReference type="ARBA" id="ARBA00022840"/>
    </source>
</evidence>
<sequence>MSFCTRFAPSPTGPLHLGHAYSALVAHDMARAQGGSFLLRFEDTDLERSKPEYVRQALDDLAWLGITWDAPPLMQSAHLGIYNQSVEGLTSRGLTYPCRCSRKDIAAALAAPQEGAPHAVYPQTCKTRSMVERGAGDAVRLHMDRALNQASAGLGFIEDGPLHCGVHPIDPAALLDEIGDIVIGRKDIQTAAYFLASAIDDMRQNITHVVRGVDLFEFTQVQILLLDLLGHTPPRYHHHDLIRDDDGKRLAKRDDARAISVYRKDGASPDDIRLMIGL</sequence>
<protein>
    <recommendedName>
        <fullName evidence="7">Glutamyl/glutaminyl-tRNA synthetase class Ib catalytic domain-containing protein</fullName>
    </recommendedName>
</protein>
<evidence type="ECO:0000256" key="1">
    <source>
        <dbReference type="ARBA" id="ARBA00022598"/>
    </source>
</evidence>
<dbReference type="AlphaFoldDB" id="A0A0F9XJB2"/>
<evidence type="ECO:0000256" key="4">
    <source>
        <dbReference type="ARBA" id="ARBA00022833"/>
    </source>
</evidence>
<dbReference type="InterPro" id="IPR020058">
    <property type="entry name" value="Glu/Gln-tRNA-synth_Ib_cat-dom"/>
</dbReference>
<dbReference type="GO" id="GO:0006424">
    <property type="term" value="P:glutamyl-tRNA aminoacylation"/>
    <property type="evidence" value="ECO:0007669"/>
    <property type="project" value="TreeGrafter"/>
</dbReference>
<dbReference type="InterPro" id="IPR049940">
    <property type="entry name" value="GluQ/Sye"/>
</dbReference>
<dbReference type="GO" id="GO:0005829">
    <property type="term" value="C:cytosol"/>
    <property type="evidence" value="ECO:0007669"/>
    <property type="project" value="TreeGrafter"/>
</dbReference>
<accession>A0A0F9XJB2</accession>
<dbReference type="NCBIfam" id="NF004315">
    <property type="entry name" value="PRK05710.1-4"/>
    <property type="match status" value="1"/>
</dbReference>
<name>A0A0F9XJB2_9ZZZZ</name>
<gene>
    <name evidence="8" type="ORF">LCGC14_0137400</name>
</gene>
<dbReference type="GO" id="GO:0004818">
    <property type="term" value="F:glutamate-tRNA ligase activity"/>
    <property type="evidence" value="ECO:0007669"/>
    <property type="project" value="TreeGrafter"/>
</dbReference>
<dbReference type="InterPro" id="IPR001412">
    <property type="entry name" value="aa-tRNA-synth_I_CS"/>
</dbReference>
<proteinExistence type="predicted"/>
<comment type="caution">
    <text evidence="8">The sequence shown here is derived from an EMBL/GenBank/DDBJ whole genome shotgun (WGS) entry which is preliminary data.</text>
</comment>
<evidence type="ECO:0000256" key="2">
    <source>
        <dbReference type="ARBA" id="ARBA00022723"/>
    </source>
</evidence>
<organism evidence="8">
    <name type="scientific">marine sediment metagenome</name>
    <dbReference type="NCBI Taxonomy" id="412755"/>
    <lineage>
        <taxon>unclassified sequences</taxon>
        <taxon>metagenomes</taxon>
        <taxon>ecological metagenomes</taxon>
    </lineage>
</organism>
<reference evidence="8" key="1">
    <citation type="journal article" date="2015" name="Nature">
        <title>Complex archaea that bridge the gap between prokaryotes and eukaryotes.</title>
        <authorList>
            <person name="Spang A."/>
            <person name="Saw J.H."/>
            <person name="Jorgensen S.L."/>
            <person name="Zaremba-Niedzwiedzka K."/>
            <person name="Martijn J."/>
            <person name="Lind A.E."/>
            <person name="van Eijk R."/>
            <person name="Schleper C."/>
            <person name="Guy L."/>
            <person name="Ettema T.J."/>
        </authorList>
    </citation>
    <scope>NUCLEOTIDE SEQUENCE</scope>
</reference>
<evidence type="ECO:0000259" key="7">
    <source>
        <dbReference type="Pfam" id="PF00749"/>
    </source>
</evidence>
<keyword evidence="3" id="KW-0547">Nucleotide-binding</keyword>
<dbReference type="InterPro" id="IPR014729">
    <property type="entry name" value="Rossmann-like_a/b/a_fold"/>
</dbReference>
<dbReference type="SUPFAM" id="SSF52374">
    <property type="entry name" value="Nucleotidylyl transferase"/>
    <property type="match status" value="1"/>
</dbReference>
<evidence type="ECO:0000256" key="6">
    <source>
        <dbReference type="ARBA" id="ARBA00023146"/>
    </source>
</evidence>
<keyword evidence="4" id="KW-0862">Zinc</keyword>
<feature type="domain" description="Glutamyl/glutaminyl-tRNA synthetase class Ib catalytic" evidence="7">
    <location>
        <begin position="5"/>
        <end position="270"/>
    </location>
</feature>
<dbReference type="PRINTS" id="PR00987">
    <property type="entry name" value="TRNASYNTHGLU"/>
</dbReference>